<proteinExistence type="predicted"/>
<accession>A0A8K0G3J9</accession>
<dbReference type="EMBL" id="VTPC01090141">
    <property type="protein sequence ID" value="KAF2884716.1"/>
    <property type="molecule type" value="Genomic_DNA"/>
</dbReference>
<comment type="caution">
    <text evidence="2">The sequence shown here is derived from an EMBL/GenBank/DDBJ whole genome shotgun (WGS) entry which is preliminary data.</text>
</comment>
<evidence type="ECO:0000313" key="2">
    <source>
        <dbReference type="EMBL" id="KAF2884716.1"/>
    </source>
</evidence>
<dbReference type="OrthoDB" id="8191755at2759"/>
<reference evidence="2" key="1">
    <citation type="submission" date="2019-08" db="EMBL/GenBank/DDBJ databases">
        <title>The genome of the North American firefly Photinus pyralis.</title>
        <authorList>
            <consortium name="Photinus pyralis genome working group"/>
            <person name="Fallon T.R."/>
            <person name="Sander Lower S.E."/>
            <person name="Weng J.-K."/>
        </authorList>
    </citation>
    <scope>NUCLEOTIDE SEQUENCE</scope>
    <source>
        <strain evidence="2">TRF0915ILg1</strain>
        <tissue evidence="2">Whole body</tissue>
    </source>
</reference>
<evidence type="ECO:0000256" key="1">
    <source>
        <dbReference type="SAM" id="MobiDB-lite"/>
    </source>
</evidence>
<protein>
    <submittedName>
        <fullName evidence="2">Uncharacterized protein</fullName>
    </submittedName>
</protein>
<feature type="region of interest" description="Disordered" evidence="1">
    <location>
        <begin position="1"/>
        <end position="61"/>
    </location>
</feature>
<keyword evidence="3" id="KW-1185">Reference proteome</keyword>
<feature type="compositionally biased region" description="Polar residues" evidence="1">
    <location>
        <begin position="46"/>
        <end position="56"/>
    </location>
</feature>
<sequence>MRLENEKQRGCPRGNGQKRNFSSSRVIRPVAGRSGEGGKDIDAQKSSDNNGPSRQWNVPGCGDYLQNQTRKMYGVPFYRYLSNDHTDLDVLIERVNKVSRHEFSLRRNDVQALAYNLAESLKIDHLFNTEEGLADWNWLWGFIQRNPGLSIRKKENLKLIRELGMERKVVYEYFDLLKEIMKNLIY</sequence>
<gene>
    <name evidence="2" type="ORF">ILUMI_21442</name>
</gene>
<dbReference type="AlphaFoldDB" id="A0A8K0G3J9"/>
<organism evidence="2 3">
    <name type="scientific">Ignelater luminosus</name>
    <name type="common">Cucubano</name>
    <name type="synonym">Pyrophorus luminosus</name>
    <dbReference type="NCBI Taxonomy" id="2038154"/>
    <lineage>
        <taxon>Eukaryota</taxon>
        <taxon>Metazoa</taxon>
        <taxon>Ecdysozoa</taxon>
        <taxon>Arthropoda</taxon>
        <taxon>Hexapoda</taxon>
        <taxon>Insecta</taxon>
        <taxon>Pterygota</taxon>
        <taxon>Neoptera</taxon>
        <taxon>Endopterygota</taxon>
        <taxon>Coleoptera</taxon>
        <taxon>Polyphaga</taxon>
        <taxon>Elateriformia</taxon>
        <taxon>Elateroidea</taxon>
        <taxon>Elateridae</taxon>
        <taxon>Agrypninae</taxon>
        <taxon>Pyrophorini</taxon>
        <taxon>Ignelater</taxon>
    </lineage>
</organism>
<name>A0A8K0G3J9_IGNLU</name>
<evidence type="ECO:0000313" key="3">
    <source>
        <dbReference type="Proteomes" id="UP000801492"/>
    </source>
</evidence>
<feature type="compositionally biased region" description="Basic and acidic residues" evidence="1">
    <location>
        <begin position="36"/>
        <end position="45"/>
    </location>
</feature>
<dbReference type="Proteomes" id="UP000801492">
    <property type="component" value="Unassembled WGS sequence"/>
</dbReference>